<dbReference type="Proteomes" id="UP001235939">
    <property type="component" value="Chromosome 08"/>
</dbReference>
<reference evidence="4 5" key="1">
    <citation type="submission" date="2022-01" db="EMBL/GenBank/DDBJ databases">
        <title>A chromosomal length assembly of Cordylochernes scorpioides.</title>
        <authorList>
            <person name="Zeh D."/>
            <person name="Zeh J."/>
        </authorList>
    </citation>
    <scope>NUCLEOTIDE SEQUENCE [LARGE SCALE GENOMIC DNA]</scope>
    <source>
        <strain evidence="4">IN4F17</strain>
        <tissue evidence="4">Whole Body</tissue>
    </source>
</reference>
<dbReference type="InterPro" id="IPR052709">
    <property type="entry name" value="Transposase-MT_Hybrid"/>
</dbReference>
<feature type="domain" description="Transposase Tc1-like" evidence="3">
    <location>
        <begin position="449"/>
        <end position="515"/>
    </location>
</feature>
<comment type="subcellular location">
    <subcellularLocation>
        <location evidence="1">Nucleus</location>
    </subcellularLocation>
</comment>
<dbReference type="EMBL" id="CP092870">
    <property type="protein sequence ID" value="UYV71394.1"/>
    <property type="molecule type" value="Genomic_DNA"/>
</dbReference>
<dbReference type="Gene3D" id="3.30.420.10">
    <property type="entry name" value="Ribonuclease H-like superfamily/Ribonuclease H"/>
    <property type="match status" value="1"/>
</dbReference>
<dbReference type="Pfam" id="PF01359">
    <property type="entry name" value="Transposase_1"/>
    <property type="match status" value="1"/>
</dbReference>
<protein>
    <recommendedName>
        <fullName evidence="3">Transposase Tc1-like domain-containing protein</fullName>
    </recommendedName>
</protein>
<evidence type="ECO:0000256" key="1">
    <source>
        <dbReference type="ARBA" id="ARBA00004123"/>
    </source>
</evidence>
<keyword evidence="2" id="KW-0175">Coiled coil</keyword>
<dbReference type="Gene3D" id="1.10.10.60">
    <property type="entry name" value="Homeodomain-like"/>
    <property type="match status" value="1"/>
</dbReference>
<name>A0ABY6KS04_9ARAC</name>
<dbReference type="InterPro" id="IPR002492">
    <property type="entry name" value="Transposase_Tc1-like"/>
</dbReference>
<proteinExistence type="predicted"/>
<sequence>MLNEKRSEEKTEPGEPRFKKARIIKSKLDCLLITFFDVKGLVHYEFVPEGQTINQHYYLDVLRRLREAVRQKRPEKWHQKNWLLHHDNARPHKAVTIQLYLAKHGIALLSQPPYSLELAPNDFFLYPKIKKVLKGRQFDSIPEIKENTKNILKGLKDDDFQRCFDIWKKRWNKCIHSDDTGVAEIYDPCFWRCSPPVTCPWIFSLALRYRPPSRGNEVDQCGEGYHLPVLSWFNKAGTINDLERSGRPRVQRTQAAIKAIRERIRRNQRRKQKILAKQMNIAPRTVSRIINEDLGLRVFKRRTGHLIIPALRDIRRNCRYNSQAAPPDGDRLKLAAPPLLTLGRRVSHSMMQQKNTLSEDCGVNNLSTPISTVSMPRRKIRAHYEQMSEFETGRAIGLKEAGWSNRLIARHLCRSDAAIRRCWQKWVNNGSMQRQDGSGRPRATTEREDRAIVRMAVAARESTLSTNQRVTGTQVSKMTINRRLRERNLRARRPLRCLPLTPVHRQVRLQWCRERSTWNCAD</sequence>
<dbReference type="InterPro" id="IPR009057">
    <property type="entry name" value="Homeodomain-like_sf"/>
</dbReference>
<dbReference type="InterPro" id="IPR036397">
    <property type="entry name" value="RNaseH_sf"/>
</dbReference>
<organism evidence="4 5">
    <name type="scientific">Cordylochernes scorpioides</name>
    <dbReference type="NCBI Taxonomy" id="51811"/>
    <lineage>
        <taxon>Eukaryota</taxon>
        <taxon>Metazoa</taxon>
        <taxon>Ecdysozoa</taxon>
        <taxon>Arthropoda</taxon>
        <taxon>Chelicerata</taxon>
        <taxon>Arachnida</taxon>
        <taxon>Pseudoscorpiones</taxon>
        <taxon>Cheliferoidea</taxon>
        <taxon>Chernetidae</taxon>
        <taxon>Cordylochernes</taxon>
    </lineage>
</organism>
<dbReference type="SUPFAM" id="SSF46689">
    <property type="entry name" value="Homeodomain-like"/>
    <property type="match status" value="1"/>
</dbReference>
<evidence type="ECO:0000256" key="2">
    <source>
        <dbReference type="SAM" id="Coils"/>
    </source>
</evidence>
<evidence type="ECO:0000313" key="4">
    <source>
        <dbReference type="EMBL" id="UYV71394.1"/>
    </source>
</evidence>
<feature type="coiled-coil region" evidence="2">
    <location>
        <begin position="250"/>
        <end position="277"/>
    </location>
</feature>
<evidence type="ECO:0000313" key="5">
    <source>
        <dbReference type="Proteomes" id="UP001235939"/>
    </source>
</evidence>
<evidence type="ECO:0000259" key="3">
    <source>
        <dbReference type="Pfam" id="PF01498"/>
    </source>
</evidence>
<accession>A0ABY6KS04</accession>
<dbReference type="Pfam" id="PF01498">
    <property type="entry name" value="HTH_Tnp_Tc3_2"/>
    <property type="match status" value="1"/>
</dbReference>
<dbReference type="PANTHER" id="PTHR46060:SF1">
    <property type="entry name" value="MARINER MOS1 TRANSPOSASE-LIKE PROTEIN"/>
    <property type="match status" value="1"/>
</dbReference>
<dbReference type="PANTHER" id="PTHR46060">
    <property type="entry name" value="MARINER MOS1 TRANSPOSASE-LIKE PROTEIN"/>
    <property type="match status" value="1"/>
</dbReference>
<keyword evidence="5" id="KW-1185">Reference proteome</keyword>
<dbReference type="InterPro" id="IPR001888">
    <property type="entry name" value="Transposase_1"/>
</dbReference>
<gene>
    <name evidence="4" type="ORF">LAZ67_8002960</name>
</gene>